<keyword evidence="3" id="KW-1185">Reference proteome</keyword>
<sequence length="759" mass="86370">MSSMSAMSREDLLQELEKERRLRQQAEEENAIKEEENNKLRKQIEPTTLPEFLDACHVHLFVGFSTRINNKTGTQGGPENATSKLRPNYIREWTTFPQEQSKVWEMLFDVEFVSEPHFSSLHALEEAGKDIRLRLLGSELDLGYYERYTVEDRVALVIRTLYANRRLRNTFNLKGEVIFENHGNTINEPGSANPASNPDVKSPQQSPVQKRRKQLDQSAAPTVQSRSSRPRADQFCVYNTGSDGNIPAFIIEYKAPHKLTLNTVKNGLGDIDIDDVVIYRENDDAKRLARRRVAAVITQTFSYMVQAKLEFGYICTGEVFIFLRVAPSDPTIVYYYLSRPAKDVGETTGWVSGSDGHNKLHLTAIGQVLAFTLRALRSPPHSQTWPEDVEKQLKRWEIEHDDILFKDTEEDSPPSKRLSDYEPEQKSRLEYVRMSPVRTRSKRLAAASSCRDPEEGQENSESGDNDDSSENGGFDPASPTPRPPRPSSNIMVVIPPRPPSSSTERKQYMYNTGPFNPWCTQKCLLGLRIRGPLDPNCPNIASHGGGSRHAINDSEFRELVREQIVGGRGPWGCESMHRHGTSGALFWLVTFPYGYTLVAKAMPIETVKRAVYEEKIYQHLHMIQGTYIPVCLGSIDISRRPLWYDGIFQVVHLLLLSHVGKLVKLHAGLNKVKDLIPSACESLHAIHMHRTLHCDTHIGNMFWNTENKRVMIIDFERAKITSVNMPTKKRERGTDPNPTKKDIEFKREILVAKSNMSFR</sequence>
<feature type="compositionally biased region" description="Acidic residues" evidence="1">
    <location>
        <begin position="455"/>
        <end position="469"/>
    </location>
</feature>
<protein>
    <recommendedName>
        <fullName evidence="4">Protein kinase domain-containing protein</fullName>
    </recommendedName>
</protein>
<reference evidence="3" key="1">
    <citation type="journal article" date="2012" name="MBio">
        <title>Comparative genome analysis of Trichophyton rubrum and related dermatophytes reveals candidate genes involved in infection.</title>
        <authorList>
            <person name="Martinez D.A."/>
            <person name="Oliver B.G."/>
            <person name="Graeser Y."/>
            <person name="Goldberg J.M."/>
            <person name="Li W."/>
            <person name="Martinez-Rossi N.M."/>
            <person name="Monod M."/>
            <person name="Shelest E."/>
            <person name="Barton R.C."/>
            <person name="Birch E."/>
            <person name="Brakhage A.A."/>
            <person name="Chen Z."/>
            <person name="Gurr S.J."/>
            <person name="Heiman D."/>
            <person name="Heitman J."/>
            <person name="Kosti I."/>
            <person name="Rossi A."/>
            <person name="Saif S."/>
            <person name="Samalova M."/>
            <person name="Saunders C.W."/>
            <person name="Shea T."/>
            <person name="Summerbell R.C."/>
            <person name="Xu J."/>
            <person name="Young S."/>
            <person name="Zeng Q."/>
            <person name="Birren B.W."/>
            <person name="Cuomo C.A."/>
            <person name="White T.C."/>
        </authorList>
    </citation>
    <scope>NUCLEOTIDE SEQUENCE [LARGE SCALE GENOMIC DNA]</scope>
    <source>
        <strain evidence="3">ATCC MYA-4605 / CBS 113480</strain>
    </source>
</reference>
<dbReference type="STRING" id="554155.C5FBD5"/>
<accession>C5FBD5</accession>
<evidence type="ECO:0008006" key="4">
    <source>
        <dbReference type="Google" id="ProtNLM"/>
    </source>
</evidence>
<evidence type="ECO:0000256" key="1">
    <source>
        <dbReference type="SAM" id="MobiDB-lite"/>
    </source>
</evidence>
<feature type="region of interest" description="Disordered" evidence="1">
    <location>
        <begin position="1"/>
        <end position="39"/>
    </location>
</feature>
<dbReference type="RefSeq" id="XP_002849903.1">
    <property type="nucleotide sequence ID" value="XM_002849857.1"/>
</dbReference>
<dbReference type="InterPro" id="IPR011009">
    <property type="entry name" value="Kinase-like_dom_sf"/>
</dbReference>
<evidence type="ECO:0000313" key="2">
    <source>
        <dbReference type="EMBL" id="EEQ27119.1"/>
    </source>
</evidence>
<proteinExistence type="predicted"/>
<name>C5FBD5_ARTOC</name>
<dbReference type="eggNOG" id="ENOG502SHD6">
    <property type="taxonomic scope" value="Eukaryota"/>
</dbReference>
<organism evidence="2 3">
    <name type="scientific">Arthroderma otae (strain ATCC MYA-4605 / CBS 113480)</name>
    <name type="common">Microsporum canis</name>
    <dbReference type="NCBI Taxonomy" id="554155"/>
    <lineage>
        <taxon>Eukaryota</taxon>
        <taxon>Fungi</taxon>
        <taxon>Dikarya</taxon>
        <taxon>Ascomycota</taxon>
        <taxon>Pezizomycotina</taxon>
        <taxon>Eurotiomycetes</taxon>
        <taxon>Eurotiomycetidae</taxon>
        <taxon>Onygenales</taxon>
        <taxon>Arthrodermataceae</taxon>
        <taxon>Microsporum</taxon>
    </lineage>
</organism>
<dbReference type="OrthoDB" id="2156052at2759"/>
<feature type="compositionally biased region" description="Polar residues" evidence="1">
    <location>
        <begin position="216"/>
        <end position="227"/>
    </location>
</feature>
<dbReference type="HOGENOM" id="CLU_010672_3_0_1"/>
<dbReference type="GeneID" id="9228947"/>
<dbReference type="SUPFAM" id="SSF56112">
    <property type="entry name" value="Protein kinase-like (PK-like)"/>
    <property type="match status" value="1"/>
</dbReference>
<dbReference type="EMBL" id="DS995701">
    <property type="protein sequence ID" value="EEQ27119.1"/>
    <property type="molecule type" value="Genomic_DNA"/>
</dbReference>
<gene>
    <name evidence="2" type="ORF">MCYG_00007</name>
</gene>
<feature type="region of interest" description="Disordered" evidence="1">
    <location>
        <begin position="184"/>
        <end position="228"/>
    </location>
</feature>
<dbReference type="Gene3D" id="1.10.510.10">
    <property type="entry name" value="Transferase(Phosphotransferase) domain 1"/>
    <property type="match status" value="1"/>
</dbReference>
<feature type="compositionally biased region" description="Polar residues" evidence="1">
    <location>
        <begin position="184"/>
        <end position="196"/>
    </location>
</feature>
<dbReference type="AlphaFoldDB" id="C5FBD5"/>
<evidence type="ECO:0000313" key="3">
    <source>
        <dbReference type="Proteomes" id="UP000002035"/>
    </source>
</evidence>
<feature type="compositionally biased region" description="Basic and acidic residues" evidence="1">
    <location>
        <begin position="8"/>
        <end position="39"/>
    </location>
</feature>
<feature type="region of interest" description="Disordered" evidence="1">
    <location>
        <begin position="404"/>
        <end position="505"/>
    </location>
</feature>
<dbReference type="Proteomes" id="UP000002035">
    <property type="component" value="Unassembled WGS sequence"/>
</dbReference>
<feature type="compositionally biased region" description="Basic and acidic residues" evidence="1">
    <location>
        <begin position="404"/>
        <end position="431"/>
    </location>
</feature>
<dbReference type="VEuPathDB" id="FungiDB:MCYG_00007"/>